<dbReference type="OrthoDB" id="118459at2"/>
<dbReference type="Pfam" id="PF00196">
    <property type="entry name" value="GerE"/>
    <property type="match status" value="1"/>
</dbReference>
<proteinExistence type="predicted"/>
<protein>
    <submittedName>
        <fullName evidence="5">Helix-turn-helix transcriptional regulator</fullName>
    </submittedName>
</protein>
<reference evidence="5 6" key="1">
    <citation type="submission" date="2019-02" db="EMBL/GenBank/DDBJ databases">
        <title>Paenibacillus sp. nov., isolated from surface-sterilized tissue of Thalictrum simplex L.</title>
        <authorList>
            <person name="Tuo L."/>
        </authorList>
    </citation>
    <scope>NUCLEOTIDE SEQUENCE [LARGE SCALE GENOMIC DNA]</scope>
    <source>
        <strain evidence="5 6">N2SHLJ1</strain>
    </source>
</reference>
<dbReference type="InterPro" id="IPR000792">
    <property type="entry name" value="Tscrpt_reg_LuxR_C"/>
</dbReference>
<accession>A0A4Q9DQ88</accession>
<dbReference type="SUPFAM" id="SSF48452">
    <property type="entry name" value="TPR-like"/>
    <property type="match status" value="1"/>
</dbReference>
<dbReference type="InterPro" id="IPR027417">
    <property type="entry name" value="P-loop_NTPase"/>
</dbReference>
<dbReference type="PANTHER" id="PTHR44688:SF16">
    <property type="entry name" value="DNA-BINDING TRANSCRIPTIONAL ACTIVATOR DEVR_DOSR"/>
    <property type="match status" value="1"/>
</dbReference>
<evidence type="ECO:0000313" key="5">
    <source>
        <dbReference type="EMBL" id="TBL76236.1"/>
    </source>
</evidence>
<dbReference type="SUPFAM" id="SSF46894">
    <property type="entry name" value="C-terminal effector domain of the bipartite response regulators"/>
    <property type="match status" value="1"/>
</dbReference>
<name>A0A4Q9DQ88_9BACL</name>
<dbReference type="Pfam" id="PF25873">
    <property type="entry name" value="WHD_MalT"/>
    <property type="match status" value="1"/>
</dbReference>
<keyword evidence="6" id="KW-1185">Reference proteome</keyword>
<dbReference type="EMBL" id="SIRE01000014">
    <property type="protein sequence ID" value="TBL76236.1"/>
    <property type="molecule type" value="Genomic_DNA"/>
</dbReference>
<evidence type="ECO:0000256" key="2">
    <source>
        <dbReference type="ARBA" id="ARBA00023125"/>
    </source>
</evidence>
<evidence type="ECO:0000313" key="6">
    <source>
        <dbReference type="Proteomes" id="UP000293142"/>
    </source>
</evidence>
<dbReference type="InterPro" id="IPR041617">
    <property type="entry name" value="TPR_MalT"/>
</dbReference>
<keyword evidence="1" id="KW-0805">Transcription regulation</keyword>
<dbReference type="GO" id="GO:0003677">
    <property type="term" value="F:DNA binding"/>
    <property type="evidence" value="ECO:0007669"/>
    <property type="project" value="UniProtKB-KW"/>
</dbReference>
<dbReference type="PANTHER" id="PTHR44688">
    <property type="entry name" value="DNA-BINDING TRANSCRIPTIONAL ACTIVATOR DEVR_DOSR"/>
    <property type="match status" value="1"/>
</dbReference>
<evidence type="ECO:0000256" key="1">
    <source>
        <dbReference type="ARBA" id="ARBA00023015"/>
    </source>
</evidence>
<gene>
    <name evidence="5" type="ORF">EYB31_19720</name>
</gene>
<dbReference type="Proteomes" id="UP000293142">
    <property type="component" value="Unassembled WGS sequence"/>
</dbReference>
<dbReference type="AlphaFoldDB" id="A0A4Q9DQ88"/>
<dbReference type="CDD" id="cd06170">
    <property type="entry name" value="LuxR_C_like"/>
    <property type="match status" value="1"/>
</dbReference>
<dbReference type="InterPro" id="IPR011990">
    <property type="entry name" value="TPR-like_helical_dom_sf"/>
</dbReference>
<feature type="domain" description="HTH luxR-type" evidence="4">
    <location>
        <begin position="781"/>
        <end position="846"/>
    </location>
</feature>
<keyword evidence="3" id="KW-0804">Transcription</keyword>
<evidence type="ECO:0000259" key="4">
    <source>
        <dbReference type="PROSITE" id="PS50043"/>
    </source>
</evidence>
<dbReference type="InterPro" id="IPR059106">
    <property type="entry name" value="WHD_MalT"/>
</dbReference>
<dbReference type="Gene3D" id="1.25.40.10">
    <property type="entry name" value="Tetratricopeptide repeat domain"/>
    <property type="match status" value="1"/>
</dbReference>
<dbReference type="RefSeq" id="WP_131015142.1">
    <property type="nucleotide sequence ID" value="NZ_SIRE01000014.1"/>
</dbReference>
<dbReference type="SUPFAM" id="SSF52540">
    <property type="entry name" value="P-loop containing nucleoside triphosphate hydrolases"/>
    <property type="match status" value="1"/>
</dbReference>
<dbReference type="InterPro" id="IPR016032">
    <property type="entry name" value="Sig_transdc_resp-reg_C-effctor"/>
</dbReference>
<dbReference type="Gene3D" id="1.10.10.10">
    <property type="entry name" value="Winged helix-like DNA-binding domain superfamily/Winged helix DNA-binding domain"/>
    <property type="match status" value="1"/>
</dbReference>
<dbReference type="SMART" id="SM00421">
    <property type="entry name" value="HTH_LUXR"/>
    <property type="match status" value="1"/>
</dbReference>
<organism evidence="5 6">
    <name type="scientific">Paenibacillus thalictri</name>
    <dbReference type="NCBI Taxonomy" id="2527873"/>
    <lineage>
        <taxon>Bacteria</taxon>
        <taxon>Bacillati</taxon>
        <taxon>Bacillota</taxon>
        <taxon>Bacilli</taxon>
        <taxon>Bacillales</taxon>
        <taxon>Paenibacillaceae</taxon>
        <taxon>Paenibacillus</taxon>
    </lineage>
</organism>
<keyword evidence="2" id="KW-0238">DNA-binding</keyword>
<dbReference type="InterPro" id="IPR036388">
    <property type="entry name" value="WH-like_DNA-bd_sf"/>
</dbReference>
<dbReference type="Pfam" id="PF17874">
    <property type="entry name" value="TPR_MalT"/>
    <property type="match status" value="1"/>
</dbReference>
<comment type="caution">
    <text evidence="5">The sequence shown here is derived from an EMBL/GenBank/DDBJ whole genome shotgun (WGS) entry which is preliminary data.</text>
</comment>
<dbReference type="PROSITE" id="PS50043">
    <property type="entry name" value="HTH_LUXR_2"/>
    <property type="match status" value="1"/>
</dbReference>
<evidence type="ECO:0000256" key="3">
    <source>
        <dbReference type="ARBA" id="ARBA00023163"/>
    </source>
</evidence>
<dbReference type="GO" id="GO:0006355">
    <property type="term" value="P:regulation of DNA-templated transcription"/>
    <property type="evidence" value="ECO:0007669"/>
    <property type="project" value="InterPro"/>
</dbReference>
<sequence length="849" mass="96650">MNSHLLNEKFIPEKLPDICVPRPALLNTFHQYAQKRVILVSAPAGFGKTVSTLLWLAASGRKSIWISLDEYDNSPIVFYKLLCTGLLSASPDNKVIAELLRNPDFTVSPVEHTINFLSHLDFGSASYALVLDGTHLITDREIRKSLPYILKRLPLSLVTLLLTREEHTEYMESPISEGRAARITSGELIFSELEIQKYFKAYGHYITPEEALAVKDVTGGWAIGVHVVARNGQLEPGGKLDHSLYPYMRRHIWDPFDRDLQQFMLMTCVVDEMTAALANRLTGREDSEAHLDRLCAANSFVSRTDGGQHYRYYHIFLQFLRNVLEEDTSLDKDELYSSTAAYYRERGEYYSSIRFAVKAKDFEALTIDMLEMSEYSTQGGAVSARVAMQDLHLLGDSIPENFTENESYLLISQCWYYYLLGDAQRFCTYLDQLYAKLPEIMEQHKTFIRYGLFMRSIDFRRPIFSVSDLLTSEIIDVVVRSTSRATTLMNALPFIHRCHRDYSDFASDIEEKTRKAEPVFTVLLGRLNTYMAHALRAMLYYERNMLKEAKACCDLAVSILPREFVGEPSFSAALTQAIILSALGQKAEAEEKLAEVQAGVLEQNNSHLLPNFKAYETRVRLSDGDKHAASEWFEQYFVTPVKDLELYKITQHFTTARAYMVLAKSDEAMRYIIRLKKLGEDFQRPLDIAEADVLKAILEWALGKRQEAQHTLEFALSAAQEYGYVRIFAEEGAAVLPILRKISLKVEKKSYTGTLKAKYIHEVTFAAYEQSKRKKGLAIQLNPKAVRLSKQQKHILGLLAKGYKYKEIVEYTGLTIHTVKSHASAAYGKLDVNNSMDAVLKARELGLME</sequence>